<gene>
    <name evidence="1" type="ORF">E1283_01535</name>
</gene>
<sequence length="129" mass="13723">MNRLVTHAELDEAHTAARQLSVSARLEAVLADGRALVLLADRGWSSSLIGAADLRDGTSVEDIVDTARTVVGPDEPIDGQSQEQAAAAHWSALADILARQGVDADPRELARLPHDVVLGARLRDWLTGS</sequence>
<dbReference type="EMBL" id="SMKI01000008">
    <property type="protein sequence ID" value="TDC79997.1"/>
    <property type="molecule type" value="Genomic_DNA"/>
</dbReference>
<protein>
    <submittedName>
        <fullName evidence="1">Uncharacterized protein</fullName>
    </submittedName>
</protein>
<dbReference type="OrthoDB" id="3215654at2"/>
<comment type="caution">
    <text evidence="1">The sequence shown here is derived from an EMBL/GenBank/DDBJ whole genome shotgun (WGS) entry which is preliminary data.</text>
</comment>
<name>A0A4R4TPE5_9ACTN</name>
<proteinExistence type="predicted"/>
<dbReference type="Proteomes" id="UP000295345">
    <property type="component" value="Unassembled WGS sequence"/>
</dbReference>
<keyword evidence="2" id="KW-1185">Reference proteome</keyword>
<dbReference type="AlphaFoldDB" id="A0A4R4TPE5"/>
<accession>A0A4R4TPE5</accession>
<evidence type="ECO:0000313" key="2">
    <source>
        <dbReference type="Proteomes" id="UP000295345"/>
    </source>
</evidence>
<organism evidence="1 2">
    <name type="scientific">Streptomyces hainanensis</name>
    <dbReference type="NCBI Taxonomy" id="402648"/>
    <lineage>
        <taxon>Bacteria</taxon>
        <taxon>Bacillati</taxon>
        <taxon>Actinomycetota</taxon>
        <taxon>Actinomycetes</taxon>
        <taxon>Kitasatosporales</taxon>
        <taxon>Streptomycetaceae</taxon>
        <taxon>Streptomyces</taxon>
    </lineage>
</organism>
<reference evidence="1 2" key="1">
    <citation type="submission" date="2019-03" db="EMBL/GenBank/DDBJ databases">
        <title>Draft genome sequences of novel Actinobacteria.</title>
        <authorList>
            <person name="Sahin N."/>
            <person name="Ay H."/>
            <person name="Saygin H."/>
        </authorList>
    </citation>
    <scope>NUCLEOTIDE SEQUENCE [LARGE SCALE GENOMIC DNA]</scope>
    <source>
        <strain evidence="1 2">DSM 41900</strain>
    </source>
</reference>
<evidence type="ECO:0000313" key="1">
    <source>
        <dbReference type="EMBL" id="TDC79997.1"/>
    </source>
</evidence>